<keyword evidence="3" id="KW-1185">Reference proteome</keyword>
<feature type="domain" description="DUF6443" evidence="1">
    <location>
        <begin position="29"/>
        <end position="144"/>
    </location>
</feature>
<reference evidence="2" key="1">
    <citation type="submission" date="2022-04" db="EMBL/GenBank/DDBJ databases">
        <title>Evolutionary, genomic, and biogeographic characterization of Chryseobacterium nepalense represented by a plastic-degrading bacterium AC3.</title>
        <authorList>
            <person name="Yin Z."/>
            <person name="Liu X."/>
            <person name="Wang D."/>
            <person name="Xie Z."/>
        </authorList>
    </citation>
    <scope>NUCLEOTIDE SEQUENCE</scope>
    <source>
        <strain evidence="2">AC3</strain>
    </source>
</reference>
<dbReference type="EMBL" id="CP096203">
    <property type="protein sequence ID" value="UPQ76046.1"/>
    <property type="molecule type" value="Genomic_DNA"/>
</dbReference>
<dbReference type="Gene3D" id="2.180.10.10">
    <property type="entry name" value="RHS repeat-associated core"/>
    <property type="match status" value="1"/>
</dbReference>
<organism evidence="2 3">
    <name type="scientific">Chryseobacterium nepalense</name>
    <dbReference type="NCBI Taxonomy" id="1854498"/>
    <lineage>
        <taxon>Bacteria</taxon>
        <taxon>Pseudomonadati</taxon>
        <taxon>Bacteroidota</taxon>
        <taxon>Flavobacteriia</taxon>
        <taxon>Flavobacteriales</taxon>
        <taxon>Weeksellaceae</taxon>
        <taxon>Chryseobacterium group</taxon>
        <taxon>Chryseobacterium</taxon>
    </lineage>
</organism>
<dbReference type="Pfam" id="PF20041">
    <property type="entry name" value="DUF6443"/>
    <property type="match status" value="1"/>
</dbReference>
<name>A0ABY4K6Q6_9FLAO</name>
<evidence type="ECO:0000259" key="1">
    <source>
        <dbReference type="Pfam" id="PF20041"/>
    </source>
</evidence>
<protein>
    <submittedName>
        <fullName evidence="2">RHS repeat-associated core domain-containing protein</fullName>
    </submittedName>
</protein>
<accession>A0ABY4K6Q6</accession>
<dbReference type="NCBIfam" id="TIGR03696">
    <property type="entry name" value="Rhs_assc_core"/>
    <property type="match status" value="1"/>
</dbReference>
<dbReference type="Proteomes" id="UP000830552">
    <property type="component" value="Chromosome"/>
</dbReference>
<sequence length="1175" mass="133419">MKKLILPIHMLFGCILSAQSSSENYIETKNYLDSLSTGNKIHTVQYIDGLGKPKQLVRVKSTPSGKDLVTHIEYDAYGRQVDTWLPAPMPTLNGNIQSAVKSTAITYYSDNNPYSHLNIEPSPLDRPLSKVNEGSSWQQKPVNYNYEANAAGEVKKYVAIFDYNTFQSTITKSADYVAGQLYKNSVTDEDGNQTIEFKNTEGRTVLVRKMLSATESADTYYVYNNYGQMAYVLSPKASGLFKNLVSGSQLPEASLNSLCYQYKYDRKNRLVEKRLPGKGLEYMVYDKADRLIFTQDAVMRNASNWLFTKYDKFGRVILTGVVSGTTDRVPMQDMVGGLIIIEERSSTSFTKNGQAIEYTNAYFPYFSTAHSINYYDTYPSGSPSPSNTVMNLLITDNPSAKVTTNSMPVASYIKNIEDDNWTKNYTWYDKRGRIVSAYSINHLGGYTKTESILDFSGTPQLINTRHKRLNSDTEHSITETFIYDTQNRLLLHKHKVDNNPEEILVQNTYNQLSQLESKKVGGVNAALPLQQIDYQYNIRGWMTKINDPANLNGKLFGYEIKYNNPVYNSLTTGKFNGNIAEVSWKNSYDNILKRYDYTYDGLNRLTSGFYSEPDASNPQNGNFDEYMTYDLNGNISNLQRKAVPATGTTSTLVDNLDYQYTGNRLDKIIENSMNDTGYEGGNNLINYDVNGNMIDMQDKGIQTISYNYLNLPSNYAISQNNLGAISNISLNYLYRADGTKLRKTYINVGPRGYLTTTNKTEYLDGFHYSSSETTQCTWCRTSVAYEEQAYQQRDLVLPGGTKPPLPSSTWILSFVPTAEGFYSFEENRYIYQYTDHLGNIRISYTKNTDDTLEITDRNDYYPFGLNHIGGPKGLLGGYQNYKYNGKELQETGMYDYGARFYMPDIGRWGVVDRKSEAYYNDSPYQYTLNNPVVHIDVKGEWTVTRHYNMTFNSLSKAGFGKKQADLLAHYASVYADNPGNHILLNNLAHPTDWVRYRKGIDYSGTANSQITDYDGDGYNYNVWHSMRSDWEAKQGYSPKDATRRGLQFGWQKIFDSAKKGGKLDELKANSKGIQDFGQGIHALQDAYAHEGRSDVGLDHVWNDRTGDKEQAEWISTSAINVHNLLTNAFDKIVTGYDGNVKISFDGMTSSMREQVVMKIQNYIQHRNNKSKENEE</sequence>
<evidence type="ECO:0000313" key="3">
    <source>
        <dbReference type="Proteomes" id="UP000830552"/>
    </source>
</evidence>
<evidence type="ECO:0000313" key="2">
    <source>
        <dbReference type="EMBL" id="UPQ76046.1"/>
    </source>
</evidence>
<dbReference type="PANTHER" id="PTHR32305:SF15">
    <property type="entry name" value="PROTEIN RHSA-RELATED"/>
    <property type="match status" value="1"/>
</dbReference>
<dbReference type="InterPro" id="IPR045619">
    <property type="entry name" value="DUF6443"/>
</dbReference>
<dbReference type="InterPro" id="IPR050708">
    <property type="entry name" value="T6SS_VgrG/RHS"/>
</dbReference>
<gene>
    <name evidence="2" type="ORF">M0D58_00545</name>
</gene>
<proteinExistence type="predicted"/>
<dbReference type="PANTHER" id="PTHR32305">
    <property type="match status" value="1"/>
</dbReference>
<dbReference type="RefSeq" id="WP_248392646.1">
    <property type="nucleotide sequence ID" value="NZ_CP096203.1"/>
</dbReference>
<dbReference type="InterPro" id="IPR022385">
    <property type="entry name" value="Rhs_assc_core"/>
</dbReference>